<proteinExistence type="predicted"/>
<accession>A0A914YUU3</accession>
<sequence length="127" mass="14769">MNLCDLPEDILGEISKHLPTVDDVLALQAAHPKLSNKIDRTFWRNPKCLCLSADQEIVPHLIIEETKQMKFRKHSWIRLQSVLSKTKNLKEIVLGHCGKYFSEETLCQALIFLQRNNGNNFFLNIYF</sequence>
<evidence type="ECO:0000313" key="1">
    <source>
        <dbReference type="Proteomes" id="UP000887577"/>
    </source>
</evidence>
<dbReference type="Proteomes" id="UP000887577">
    <property type="component" value="Unplaced"/>
</dbReference>
<name>A0A914YUU3_9BILA</name>
<evidence type="ECO:0000313" key="2">
    <source>
        <dbReference type="WBParaSite" id="PSU_v2.g3914.t1"/>
    </source>
</evidence>
<dbReference type="WBParaSite" id="PSU_v2.g3914.t1">
    <property type="protein sequence ID" value="PSU_v2.g3914.t1"/>
    <property type="gene ID" value="PSU_v2.g3914"/>
</dbReference>
<protein>
    <submittedName>
        <fullName evidence="2">F-box domain-containing protein</fullName>
    </submittedName>
</protein>
<dbReference type="AlphaFoldDB" id="A0A914YUU3"/>
<reference evidence="2" key="1">
    <citation type="submission" date="2022-11" db="UniProtKB">
        <authorList>
            <consortium name="WormBaseParasite"/>
        </authorList>
    </citation>
    <scope>IDENTIFICATION</scope>
</reference>
<keyword evidence="1" id="KW-1185">Reference proteome</keyword>
<organism evidence="1 2">
    <name type="scientific">Panagrolaimus superbus</name>
    <dbReference type="NCBI Taxonomy" id="310955"/>
    <lineage>
        <taxon>Eukaryota</taxon>
        <taxon>Metazoa</taxon>
        <taxon>Ecdysozoa</taxon>
        <taxon>Nematoda</taxon>
        <taxon>Chromadorea</taxon>
        <taxon>Rhabditida</taxon>
        <taxon>Tylenchina</taxon>
        <taxon>Panagrolaimomorpha</taxon>
        <taxon>Panagrolaimoidea</taxon>
        <taxon>Panagrolaimidae</taxon>
        <taxon>Panagrolaimus</taxon>
    </lineage>
</organism>